<name>A0A0G0XA24_UNCKA</name>
<dbReference type="Gene3D" id="2.40.30.10">
    <property type="entry name" value="Translation factors"/>
    <property type="match status" value="1"/>
</dbReference>
<dbReference type="InterPro" id="IPR039261">
    <property type="entry name" value="FNR_nucleotide-bd"/>
</dbReference>
<protein>
    <submittedName>
        <fullName evidence="2">Protein C of soluble methane monooxygenase</fullName>
    </submittedName>
</protein>
<accession>A0A0G0XA24</accession>
<dbReference type="Proteomes" id="UP000034920">
    <property type="component" value="Unassembled WGS sequence"/>
</dbReference>
<dbReference type="GO" id="GO:0004497">
    <property type="term" value="F:monooxygenase activity"/>
    <property type="evidence" value="ECO:0007669"/>
    <property type="project" value="UniProtKB-KW"/>
</dbReference>
<dbReference type="Pfam" id="PF00970">
    <property type="entry name" value="FAD_binding_6"/>
    <property type="match status" value="1"/>
</dbReference>
<gene>
    <name evidence="2" type="ORF">UU80_C0019G0014</name>
</gene>
<sequence length="250" mass="27892">MLKPVLFNSVVSRTDNLTNKLILVTFKVTDPERIDFTPGQFVNLRVVHAPMTFRSYSICSDYRVTSQFSVVASVSHEGPGSNFLRSLKPGDNVEFIGPSGRFNLEEPLKDKIIFVATGTGVAPFIPMLHYLEHTQFEGDVFLFFGVRHEDEIFFKDELDNFMVSIPHFTYQICVSQPGNWFGNIGRVNSFVLVDSNAGYYLCGHPEMVEDLSGRLLKAGVPSEHILFEKFTVKGPPMVGSPGLEPGTSSM</sequence>
<organism evidence="2 3">
    <name type="scientific">candidate division WWE3 bacterium GW2011_GWA1_41_8</name>
    <dbReference type="NCBI Taxonomy" id="1619103"/>
    <lineage>
        <taxon>Bacteria</taxon>
        <taxon>Katanobacteria</taxon>
    </lineage>
</organism>
<dbReference type="PRINTS" id="PR00410">
    <property type="entry name" value="PHEHYDRXLASE"/>
</dbReference>
<dbReference type="SUPFAM" id="SSF63380">
    <property type="entry name" value="Riboflavin synthase domain-like"/>
    <property type="match status" value="1"/>
</dbReference>
<keyword evidence="2" id="KW-0503">Monooxygenase</keyword>
<comment type="caution">
    <text evidence="2">The sequence shown here is derived from an EMBL/GenBank/DDBJ whole genome shotgun (WGS) entry which is preliminary data.</text>
</comment>
<feature type="domain" description="FAD-binding FR-type" evidence="1">
    <location>
        <begin position="4"/>
        <end position="105"/>
    </location>
</feature>
<dbReference type="Gene3D" id="3.40.50.80">
    <property type="entry name" value="Nucleotide-binding domain of ferredoxin-NADP reductase (FNR) module"/>
    <property type="match status" value="1"/>
</dbReference>
<keyword evidence="2" id="KW-0560">Oxidoreductase</keyword>
<dbReference type="InterPro" id="IPR008333">
    <property type="entry name" value="Cbr1-like_FAD-bd_dom"/>
</dbReference>
<evidence type="ECO:0000313" key="3">
    <source>
        <dbReference type="Proteomes" id="UP000034920"/>
    </source>
</evidence>
<dbReference type="SUPFAM" id="SSF52343">
    <property type="entry name" value="Ferredoxin reductase-like, C-terminal NADP-linked domain"/>
    <property type="match status" value="1"/>
</dbReference>
<dbReference type="InterPro" id="IPR017927">
    <property type="entry name" value="FAD-bd_FR_type"/>
</dbReference>
<dbReference type="InterPro" id="IPR001709">
    <property type="entry name" value="Flavoprot_Pyr_Nucl_cyt_Rdtase"/>
</dbReference>
<dbReference type="CDD" id="cd00322">
    <property type="entry name" value="FNR_like"/>
    <property type="match status" value="1"/>
</dbReference>
<dbReference type="STRING" id="1619103.UU80_C0019G0014"/>
<evidence type="ECO:0000313" key="2">
    <source>
        <dbReference type="EMBL" id="KKS21834.1"/>
    </source>
</evidence>
<reference evidence="2 3" key="1">
    <citation type="journal article" date="2015" name="Nature">
        <title>rRNA introns, odd ribosomes, and small enigmatic genomes across a large radiation of phyla.</title>
        <authorList>
            <person name="Brown C.T."/>
            <person name="Hug L.A."/>
            <person name="Thomas B.C."/>
            <person name="Sharon I."/>
            <person name="Castelle C.J."/>
            <person name="Singh A."/>
            <person name="Wilkins M.J."/>
            <person name="Williams K.H."/>
            <person name="Banfield J.F."/>
        </authorList>
    </citation>
    <scope>NUCLEOTIDE SEQUENCE [LARGE SCALE GENOMIC DNA]</scope>
</reference>
<dbReference type="PRINTS" id="PR00371">
    <property type="entry name" value="FPNCR"/>
</dbReference>
<dbReference type="PANTHER" id="PTHR47354">
    <property type="entry name" value="NADH OXIDOREDUCTASE HCR"/>
    <property type="match status" value="1"/>
</dbReference>
<dbReference type="InterPro" id="IPR001433">
    <property type="entry name" value="OxRdtase_FAD/NAD-bd"/>
</dbReference>
<dbReference type="InterPro" id="IPR050415">
    <property type="entry name" value="MRET"/>
</dbReference>
<dbReference type="AlphaFoldDB" id="A0A0G0XA24"/>
<dbReference type="Pfam" id="PF00175">
    <property type="entry name" value="NAD_binding_1"/>
    <property type="match status" value="1"/>
</dbReference>
<dbReference type="EMBL" id="LCCA01000019">
    <property type="protein sequence ID" value="KKS21834.1"/>
    <property type="molecule type" value="Genomic_DNA"/>
</dbReference>
<dbReference type="InterPro" id="IPR017938">
    <property type="entry name" value="Riboflavin_synthase-like_b-brl"/>
</dbReference>
<dbReference type="PROSITE" id="PS51384">
    <property type="entry name" value="FAD_FR"/>
    <property type="match status" value="1"/>
</dbReference>
<proteinExistence type="predicted"/>
<dbReference type="PANTHER" id="PTHR47354:SF5">
    <property type="entry name" value="PROTEIN RFBI"/>
    <property type="match status" value="1"/>
</dbReference>
<evidence type="ECO:0000259" key="1">
    <source>
        <dbReference type="PROSITE" id="PS51384"/>
    </source>
</evidence>